<comment type="caution">
    <text evidence="2">The sequence shown here is derived from an EMBL/GenBank/DDBJ whole genome shotgun (WGS) entry which is preliminary data.</text>
</comment>
<gene>
    <name evidence="2" type="ORF">ACFOFO_05175</name>
</gene>
<sequence>MRSTILRTLRELQHSFAHGMFGADRDITALLLGASGQSGAAGLAIYRNNVLANYRKALRETYPVILRLIGADCFDQAADAYARATPSYSGDLYDFGEHFGNSLAGYPATRDLAYLPDVARLEWIIEAADRAPAAPLDLALGLARLAAVPPQRFADLGFALDPSARLFASPYPVLRIWQVNQLSYDGDQAVQLDSGGATLLIIRRGLAVDIEPLSGAGFSLLSAFSAGLTLGAALERALALDVAFDLDAFLRWHMPAGTFSDFRLAEEPKEGGRG</sequence>
<protein>
    <submittedName>
        <fullName evidence="2">DNA-binding domain-containing protein</fullName>
    </submittedName>
</protein>
<dbReference type="RefSeq" id="WP_390331023.1">
    <property type="nucleotide sequence ID" value="NZ_JBHRTP010000011.1"/>
</dbReference>
<dbReference type="EMBL" id="JBHRTP010000011">
    <property type="protein sequence ID" value="MFC3107356.1"/>
    <property type="molecule type" value="Genomic_DNA"/>
</dbReference>
<dbReference type="Gene3D" id="1.10.150.690">
    <property type="entry name" value="DUF2063"/>
    <property type="match status" value="1"/>
</dbReference>
<accession>A0ABV7F0Y2</accession>
<reference evidence="3" key="1">
    <citation type="journal article" date="2019" name="Int. J. Syst. Evol. Microbiol.">
        <title>The Global Catalogue of Microorganisms (GCM) 10K type strain sequencing project: providing services to taxonomists for standard genome sequencing and annotation.</title>
        <authorList>
            <consortium name="The Broad Institute Genomics Platform"/>
            <consortium name="The Broad Institute Genome Sequencing Center for Infectious Disease"/>
            <person name="Wu L."/>
            <person name="Ma J."/>
        </authorList>
    </citation>
    <scope>NUCLEOTIDE SEQUENCE [LARGE SCALE GENOMIC DNA]</scope>
    <source>
        <strain evidence="3">KCTC 42986</strain>
    </source>
</reference>
<dbReference type="InterPro" id="IPR018640">
    <property type="entry name" value="DUF2063"/>
</dbReference>
<proteinExistence type="predicted"/>
<organism evidence="2 3">
    <name type="scientific">Undibacterium arcticum</name>
    <dbReference type="NCBI Taxonomy" id="1762892"/>
    <lineage>
        <taxon>Bacteria</taxon>
        <taxon>Pseudomonadati</taxon>
        <taxon>Pseudomonadota</taxon>
        <taxon>Betaproteobacteria</taxon>
        <taxon>Burkholderiales</taxon>
        <taxon>Oxalobacteraceae</taxon>
        <taxon>Undibacterium</taxon>
    </lineage>
</organism>
<dbReference type="Proteomes" id="UP001595530">
    <property type="component" value="Unassembled WGS sequence"/>
</dbReference>
<evidence type="ECO:0000259" key="1">
    <source>
        <dbReference type="Pfam" id="PF09836"/>
    </source>
</evidence>
<name>A0ABV7F0Y2_9BURK</name>
<dbReference type="InterPro" id="IPR044922">
    <property type="entry name" value="DUF2063_N_sf"/>
</dbReference>
<keyword evidence="2" id="KW-0238">DNA-binding</keyword>
<feature type="domain" description="Putative DNA-binding" evidence="1">
    <location>
        <begin position="11"/>
        <end position="100"/>
    </location>
</feature>
<dbReference type="GO" id="GO:0003677">
    <property type="term" value="F:DNA binding"/>
    <property type="evidence" value="ECO:0007669"/>
    <property type="project" value="UniProtKB-KW"/>
</dbReference>
<dbReference type="Pfam" id="PF09836">
    <property type="entry name" value="DUF2063"/>
    <property type="match status" value="1"/>
</dbReference>
<keyword evidence="3" id="KW-1185">Reference proteome</keyword>
<evidence type="ECO:0000313" key="2">
    <source>
        <dbReference type="EMBL" id="MFC3107356.1"/>
    </source>
</evidence>
<evidence type="ECO:0000313" key="3">
    <source>
        <dbReference type="Proteomes" id="UP001595530"/>
    </source>
</evidence>